<dbReference type="GO" id="GO:0008237">
    <property type="term" value="F:metallopeptidase activity"/>
    <property type="evidence" value="ECO:0007669"/>
    <property type="project" value="InterPro"/>
</dbReference>
<dbReference type="Gene3D" id="2.60.40.10">
    <property type="entry name" value="Immunoglobulins"/>
    <property type="match status" value="1"/>
</dbReference>
<dbReference type="InterPro" id="IPR024079">
    <property type="entry name" value="MetalloPept_cat_dom_sf"/>
</dbReference>
<dbReference type="Pfam" id="PF13583">
    <property type="entry name" value="Reprolysin_4"/>
    <property type="match status" value="1"/>
</dbReference>
<comment type="caution">
    <text evidence="1">The sequence shown here is derived from an EMBL/GenBank/DDBJ whole genome shotgun (WGS) entry which is preliminary data.</text>
</comment>
<feature type="non-terminal residue" evidence="1">
    <location>
        <position position="1"/>
    </location>
</feature>
<evidence type="ECO:0008006" key="3">
    <source>
        <dbReference type="Google" id="ProtNLM"/>
    </source>
</evidence>
<gene>
    <name evidence="1" type="ORF">KC729_21565</name>
</gene>
<dbReference type="Gene3D" id="3.40.390.10">
    <property type="entry name" value="Collagenase (Catalytic Domain)"/>
    <property type="match status" value="1"/>
</dbReference>
<evidence type="ECO:0000313" key="1">
    <source>
        <dbReference type="EMBL" id="MCA9730284.1"/>
    </source>
</evidence>
<sequence>HETPEEIDQINSLVREYEARGGDSTGDQLRTYRCAIAATGEYTVFHGGTVALGLAAIVVALNRVNEVYQLDFSVLMELVANNNLIVYTNAATDPYNNSNGAQMLGQNQSNLDAVIGAANYDIGHVFSTGGGGIANLSCVCINGRKAQGVTGLPGPIGDNFYIDYVAHEMGHQFGGTHTFNSVTSSCGGGNRTASTAYEPGSGSTIMAYAGICGADNLQAHSDPYFHIGSFVQIRAFTETGNGSSCPVTTVTGNAPPISDASQGTNWVIPKGTYFELTGSATDADGDDLTYCWEEYDLGPGGSPNNPSGNAPIFRSFNPVTTPSRSFPRWTDIVNGTQTQGEILPSYARNLRFRLTVRDGLGGVNWDEAELITVADSGPLQVTYPNALGITWTGGTNETVTWAVNGTNGAPVNATNVDILLSVDGGFTYPYLLLAGTPNDGSQSISVPPVPTTTARIRVGGSNNVFFDISNRNFTIEADPTSAPETGVVGKEMLIGNEPNPFSNITHVRFQLDEPT</sequence>
<dbReference type="SUPFAM" id="SSF55486">
    <property type="entry name" value="Metalloproteases ('zincins'), catalytic domain"/>
    <property type="match status" value="1"/>
</dbReference>
<name>A0A956M393_UNCEI</name>
<organism evidence="1 2">
    <name type="scientific">Eiseniibacteriota bacterium</name>
    <dbReference type="NCBI Taxonomy" id="2212470"/>
    <lineage>
        <taxon>Bacteria</taxon>
        <taxon>Candidatus Eiseniibacteriota</taxon>
    </lineage>
</organism>
<protein>
    <recommendedName>
        <fullName evidence="3">Peptidase M12B domain-containing protein</fullName>
    </recommendedName>
</protein>
<reference evidence="1" key="1">
    <citation type="submission" date="2020-04" db="EMBL/GenBank/DDBJ databases">
        <authorList>
            <person name="Zhang T."/>
        </authorList>
    </citation>
    <scope>NUCLEOTIDE SEQUENCE</scope>
    <source>
        <strain evidence="1">HKST-UBA01</strain>
    </source>
</reference>
<accession>A0A956M393</accession>
<proteinExistence type="predicted"/>
<reference evidence="1" key="2">
    <citation type="journal article" date="2021" name="Microbiome">
        <title>Successional dynamics and alternative stable states in a saline activated sludge microbial community over 9 years.</title>
        <authorList>
            <person name="Wang Y."/>
            <person name="Ye J."/>
            <person name="Ju F."/>
            <person name="Liu L."/>
            <person name="Boyd J.A."/>
            <person name="Deng Y."/>
            <person name="Parks D.H."/>
            <person name="Jiang X."/>
            <person name="Yin X."/>
            <person name="Woodcroft B.J."/>
            <person name="Tyson G.W."/>
            <person name="Hugenholtz P."/>
            <person name="Polz M.F."/>
            <person name="Zhang T."/>
        </authorList>
    </citation>
    <scope>NUCLEOTIDE SEQUENCE</scope>
    <source>
        <strain evidence="1">HKST-UBA01</strain>
    </source>
</reference>
<dbReference type="Proteomes" id="UP000697710">
    <property type="component" value="Unassembled WGS sequence"/>
</dbReference>
<dbReference type="EMBL" id="JAGQHR010001087">
    <property type="protein sequence ID" value="MCA9730284.1"/>
    <property type="molecule type" value="Genomic_DNA"/>
</dbReference>
<feature type="non-terminal residue" evidence="1">
    <location>
        <position position="515"/>
    </location>
</feature>
<evidence type="ECO:0000313" key="2">
    <source>
        <dbReference type="Proteomes" id="UP000697710"/>
    </source>
</evidence>
<dbReference type="InterPro" id="IPR013783">
    <property type="entry name" value="Ig-like_fold"/>
</dbReference>
<dbReference type="AlphaFoldDB" id="A0A956M393"/>